<dbReference type="PRINTS" id="PR00032">
    <property type="entry name" value="HTHARAC"/>
</dbReference>
<dbReference type="Pfam" id="PF01965">
    <property type="entry name" value="DJ-1_PfpI"/>
    <property type="match status" value="1"/>
</dbReference>
<comment type="caution">
    <text evidence="5">The sequence shown here is derived from an EMBL/GenBank/DDBJ whole genome shotgun (WGS) entry which is preliminary data.</text>
</comment>
<evidence type="ECO:0000256" key="1">
    <source>
        <dbReference type="ARBA" id="ARBA00023015"/>
    </source>
</evidence>
<accession>A0A1Y5HVH0</accession>
<dbReference type="Proteomes" id="UP000227088">
    <property type="component" value="Unassembled WGS sequence"/>
</dbReference>
<dbReference type="InterPro" id="IPR018060">
    <property type="entry name" value="HTH_AraC"/>
</dbReference>
<evidence type="ECO:0000313" key="6">
    <source>
        <dbReference type="Proteomes" id="UP000227088"/>
    </source>
</evidence>
<reference evidence="6" key="1">
    <citation type="journal article" date="2017" name="Proc. Natl. Acad. Sci. U.S.A.">
        <title>Simulation of Deepwater Horizon oil plume reveals substrate specialization within a complex community of hydrocarbon degraders.</title>
        <authorList>
            <person name="Hu P."/>
            <person name="Dubinsky E.A."/>
            <person name="Probst A.J."/>
            <person name="Wang J."/>
            <person name="Sieber C.M.K."/>
            <person name="Tom L.M."/>
            <person name="Gardinali P."/>
            <person name="Banfield J.F."/>
            <person name="Atlas R.M."/>
            <person name="Andersen G.L."/>
        </authorList>
    </citation>
    <scope>NUCLEOTIDE SEQUENCE [LARGE SCALE GENOMIC DNA]</scope>
</reference>
<dbReference type="GO" id="GO:0043565">
    <property type="term" value="F:sequence-specific DNA binding"/>
    <property type="evidence" value="ECO:0007669"/>
    <property type="project" value="InterPro"/>
</dbReference>
<dbReference type="SUPFAM" id="SSF52317">
    <property type="entry name" value="Class I glutamine amidotransferase-like"/>
    <property type="match status" value="1"/>
</dbReference>
<dbReference type="InterPro" id="IPR052158">
    <property type="entry name" value="INH-QAR"/>
</dbReference>
<protein>
    <recommendedName>
        <fullName evidence="4">HTH araC/xylS-type domain-containing protein</fullName>
    </recommendedName>
</protein>
<dbReference type="PROSITE" id="PS00041">
    <property type="entry name" value="HTH_ARAC_FAMILY_1"/>
    <property type="match status" value="1"/>
</dbReference>
<dbReference type="Pfam" id="PF12833">
    <property type="entry name" value="HTH_18"/>
    <property type="match status" value="1"/>
</dbReference>
<dbReference type="Gene3D" id="1.10.10.60">
    <property type="entry name" value="Homeodomain-like"/>
    <property type="match status" value="2"/>
</dbReference>
<dbReference type="SMART" id="SM00342">
    <property type="entry name" value="HTH_ARAC"/>
    <property type="match status" value="1"/>
</dbReference>
<dbReference type="GO" id="GO:0003700">
    <property type="term" value="F:DNA-binding transcription factor activity"/>
    <property type="evidence" value="ECO:0007669"/>
    <property type="project" value="InterPro"/>
</dbReference>
<keyword evidence="1" id="KW-0805">Transcription regulation</keyword>
<dbReference type="PANTHER" id="PTHR43130:SF11">
    <property type="entry name" value="TRANSCRIPTIONAL REGULATORY PROTEIN"/>
    <property type="match status" value="1"/>
</dbReference>
<evidence type="ECO:0000313" key="5">
    <source>
        <dbReference type="EMBL" id="OUS41301.1"/>
    </source>
</evidence>
<dbReference type="InterPro" id="IPR002818">
    <property type="entry name" value="DJ-1/PfpI"/>
</dbReference>
<dbReference type="InterPro" id="IPR020449">
    <property type="entry name" value="Tscrpt_reg_AraC-type_HTH"/>
</dbReference>
<keyword evidence="3" id="KW-0804">Transcription</keyword>
<dbReference type="SUPFAM" id="SSF46689">
    <property type="entry name" value="Homeodomain-like"/>
    <property type="match status" value="2"/>
</dbReference>
<dbReference type="InterPro" id="IPR009057">
    <property type="entry name" value="Homeodomain-like_sf"/>
</dbReference>
<keyword evidence="2" id="KW-0238">DNA-binding</keyword>
<evidence type="ECO:0000256" key="2">
    <source>
        <dbReference type="ARBA" id="ARBA00023125"/>
    </source>
</evidence>
<evidence type="ECO:0000259" key="4">
    <source>
        <dbReference type="PROSITE" id="PS01124"/>
    </source>
</evidence>
<dbReference type="InterPro" id="IPR029062">
    <property type="entry name" value="Class_I_gatase-like"/>
</dbReference>
<dbReference type="Gene3D" id="3.40.50.880">
    <property type="match status" value="1"/>
</dbReference>
<dbReference type="EMBL" id="MABE01000095">
    <property type="protein sequence ID" value="OUS41301.1"/>
    <property type="molecule type" value="Genomic_DNA"/>
</dbReference>
<sequence length="325" mass="36552">MKTIVVLGVDLAMASTITGIMDIFNMSGVTWNRMNDKPRDHYFDVRLVSVDGKNINCMGDVNIKMHGSINDFTQADLILIPNFAGNSEKTLQLNQAAIPWIKKHYENGADIAGFSTGVFFLAEAGILKNKNATTHWGVTEEFKNRYPDVLLTPEKLITADGNVFCAGGSVACMDLCLLMLERYYGNEYASETARSAVVDAVRNSQLAYDLARSKKYHQDQDVLDIQSWLEEHYSESINLENLAEKFNMSTRTFKRRFKAATGETPLNYLQGLRIEAAKKKLEQGTGSIEIISEEVGYEDMAFFSKLFKRLTGLSPTGYRKKFIKK</sequence>
<dbReference type="PROSITE" id="PS01124">
    <property type="entry name" value="HTH_ARAC_FAMILY_2"/>
    <property type="match status" value="1"/>
</dbReference>
<dbReference type="CDD" id="cd03138">
    <property type="entry name" value="GATase1_AraC_2"/>
    <property type="match status" value="1"/>
</dbReference>
<dbReference type="PANTHER" id="PTHR43130">
    <property type="entry name" value="ARAC-FAMILY TRANSCRIPTIONAL REGULATOR"/>
    <property type="match status" value="1"/>
</dbReference>
<dbReference type="AlphaFoldDB" id="A0A1Y5HVH0"/>
<feature type="domain" description="HTH araC/xylS-type" evidence="4">
    <location>
        <begin position="223"/>
        <end position="321"/>
    </location>
</feature>
<organism evidence="5 6">
    <name type="scientific">Oleispira antarctica</name>
    <dbReference type="NCBI Taxonomy" id="188908"/>
    <lineage>
        <taxon>Bacteria</taxon>
        <taxon>Pseudomonadati</taxon>
        <taxon>Pseudomonadota</taxon>
        <taxon>Gammaproteobacteria</taxon>
        <taxon>Oceanospirillales</taxon>
        <taxon>Oceanospirillaceae</taxon>
        <taxon>Oleispira</taxon>
    </lineage>
</organism>
<gene>
    <name evidence="5" type="ORF">A9R00_01630</name>
</gene>
<name>A0A1Y5HVH0_OLEAN</name>
<evidence type="ECO:0000256" key="3">
    <source>
        <dbReference type="ARBA" id="ARBA00023163"/>
    </source>
</evidence>
<dbReference type="InterPro" id="IPR018062">
    <property type="entry name" value="HTH_AraC-typ_CS"/>
</dbReference>
<proteinExistence type="predicted"/>